<gene>
    <name evidence="1" type="ORF">EJ05DRAFT_539691</name>
</gene>
<evidence type="ECO:0000313" key="2">
    <source>
        <dbReference type="Proteomes" id="UP000799437"/>
    </source>
</evidence>
<protein>
    <submittedName>
        <fullName evidence="1">Uncharacterized protein</fullName>
    </submittedName>
</protein>
<name>A0A6A6W460_9PEZI</name>
<dbReference type="GeneID" id="54490590"/>
<reference evidence="1" key="1">
    <citation type="journal article" date="2020" name="Stud. Mycol.">
        <title>101 Dothideomycetes genomes: a test case for predicting lifestyles and emergence of pathogens.</title>
        <authorList>
            <person name="Haridas S."/>
            <person name="Albert R."/>
            <person name="Binder M."/>
            <person name="Bloem J."/>
            <person name="Labutti K."/>
            <person name="Salamov A."/>
            <person name="Andreopoulos B."/>
            <person name="Baker S."/>
            <person name="Barry K."/>
            <person name="Bills G."/>
            <person name="Bluhm B."/>
            <person name="Cannon C."/>
            <person name="Castanera R."/>
            <person name="Culley D."/>
            <person name="Daum C."/>
            <person name="Ezra D."/>
            <person name="Gonzalez J."/>
            <person name="Henrissat B."/>
            <person name="Kuo A."/>
            <person name="Liang C."/>
            <person name="Lipzen A."/>
            <person name="Lutzoni F."/>
            <person name="Magnuson J."/>
            <person name="Mondo S."/>
            <person name="Nolan M."/>
            <person name="Ohm R."/>
            <person name="Pangilinan J."/>
            <person name="Park H.-J."/>
            <person name="Ramirez L."/>
            <person name="Alfaro M."/>
            <person name="Sun H."/>
            <person name="Tritt A."/>
            <person name="Yoshinaga Y."/>
            <person name="Zwiers L.-H."/>
            <person name="Turgeon B."/>
            <person name="Goodwin S."/>
            <person name="Spatafora J."/>
            <person name="Crous P."/>
            <person name="Grigoriev I."/>
        </authorList>
    </citation>
    <scope>NUCLEOTIDE SEQUENCE</scope>
    <source>
        <strain evidence="1">CBS 121739</strain>
    </source>
</reference>
<sequence length="156" mass="17556">MVTATLWASMEERNRKITSYRKLSRLFCFIKETVASRALTRTPDEGVDIDERYQKKPLYSVAEIHVYLRGILSREVLQHHNTLDIDGNRDHSAIFTVEHRSHKAAGSHSVTGPELPQPCALQNLRRNSGVTTPRDYETNINVNGDNEGAVPAVTVS</sequence>
<proteinExistence type="predicted"/>
<keyword evidence="2" id="KW-1185">Reference proteome</keyword>
<organism evidence="1 2">
    <name type="scientific">Pseudovirgaria hyperparasitica</name>
    <dbReference type="NCBI Taxonomy" id="470096"/>
    <lineage>
        <taxon>Eukaryota</taxon>
        <taxon>Fungi</taxon>
        <taxon>Dikarya</taxon>
        <taxon>Ascomycota</taxon>
        <taxon>Pezizomycotina</taxon>
        <taxon>Dothideomycetes</taxon>
        <taxon>Dothideomycetes incertae sedis</taxon>
        <taxon>Acrospermales</taxon>
        <taxon>Acrospermaceae</taxon>
        <taxon>Pseudovirgaria</taxon>
    </lineage>
</organism>
<dbReference type="Proteomes" id="UP000799437">
    <property type="component" value="Unassembled WGS sequence"/>
</dbReference>
<evidence type="ECO:0000313" key="1">
    <source>
        <dbReference type="EMBL" id="KAF2755831.1"/>
    </source>
</evidence>
<dbReference type="EMBL" id="ML996576">
    <property type="protein sequence ID" value="KAF2755831.1"/>
    <property type="molecule type" value="Genomic_DNA"/>
</dbReference>
<dbReference type="RefSeq" id="XP_033598282.1">
    <property type="nucleotide sequence ID" value="XM_033749536.1"/>
</dbReference>
<accession>A0A6A6W460</accession>
<dbReference type="AlphaFoldDB" id="A0A6A6W460"/>